<keyword evidence="4" id="KW-1185">Reference proteome</keyword>
<dbReference type="AlphaFoldDB" id="A0A5N4AIV6"/>
<comment type="caution">
    <text evidence="3">The sequence shown here is derived from an EMBL/GenBank/DDBJ whole genome shotgun (WGS) entry which is preliminary data.</text>
</comment>
<dbReference type="OrthoDB" id="7716214at2759"/>
<name>A0A5N4AIV6_PHOPY</name>
<organism evidence="3 4">
    <name type="scientific">Photinus pyralis</name>
    <name type="common">Common eastern firefly</name>
    <name type="synonym">Lampyris pyralis</name>
    <dbReference type="NCBI Taxonomy" id="7054"/>
    <lineage>
        <taxon>Eukaryota</taxon>
        <taxon>Metazoa</taxon>
        <taxon>Ecdysozoa</taxon>
        <taxon>Arthropoda</taxon>
        <taxon>Hexapoda</taxon>
        <taxon>Insecta</taxon>
        <taxon>Pterygota</taxon>
        <taxon>Neoptera</taxon>
        <taxon>Endopterygota</taxon>
        <taxon>Coleoptera</taxon>
        <taxon>Polyphaga</taxon>
        <taxon>Elateriformia</taxon>
        <taxon>Elateroidea</taxon>
        <taxon>Lampyridae</taxon>
        <taxon>Lampyrinae</taxon>
        <taxon>Photinus</taxon>
    </lineage>
</organism>
<sequence>MKMIAHVIGFSVAFLGVLGLPFEKTVKIHRFVNCPQHRNSPMLVDGTQFTQNRRVYYIGTRIIVKRDIQPNVKLVLQFERCKSKESLDSCEPYQDVTIKDICRLAGEKSKPWTGFVNNMEPALNCPYKKGVYTCKNATIDGGALSVLPISGWFWKVNILLLESEANTSNPAMCIYAEGEIVNV</sequence>
<feature type="signal peptide" evidence="2">
    <location>
        <begin position="1"/>
        <end position="19"/>
    </location>
</feature>
<proteinExistence type="predicted"/>
<feature type="chain" id="PRO_5024414612" description="MD-2-related lipid-recognition domain-containing protein" evidence="2">
    <location>
        <begin position="20"/>
        <end position="183"/>
    </location>
</feature>
<evidence type="ECO:0008006" key="5">
    <source>
        <dbReference type="Google" id="ProtNLM"/>
    </source>
</evidence>
<evidence type="ECO:0000313" key="4">
    <source>
        <dbReference type="Proteomes" id="UP000327044"/>
    </source>
</evidence>
<accession>A0A5N4AIV6</accession>
<reference evidence="3 4" key="1">
    <citation type="journal article" date="2018" name="Elife">
        <title>Firefly genomes illuminate parallel origins of bioluminescence in beetles.</title>
        <authorList>
            <person name="Fallon T.R."/>
            <person name="Lower S.E."/>
            <person name="Chang C.H."/>
            <person name="Bessho-Uehara M."/>
            <person name="Martin G.J."/>
            <person name="Bewick A.J."/>
            <person name="Behringer M."/>
            <person name="Debat H.J."/>
            <person name="Wong I."/>
            <person name="Day J.C."/>
            <person name="Suvorov A."/>
            <person name="Silva C.J."/>
            <person name="Stanger-Hall K.F."/>
            <person name="Hall D.W."/>
            <person name="Schmitz R.J."/>
            <person name="Nelson D.R."/>
            <person name="Lewis S.M."/>
            <person name="Shigenobu S."/>
            <person name="Bybee S.M."/>
            <person name="Larracuente A.M."/>
            <person name="Oba Y."/>
            <person name="Weng J.K."/>
        </authorList>
    </citation>
    <scope>NUCLEOTIDE SEQUENCE [LARGE SCALE GENOMIC DNA]</scope>
    <source>
        <strain evidence="3">1611_PpyrPB1</strain>
        <tissue evidence="3">Whole body</tissue>
    </source>
</reference>
<evidence type="ECO:0000256" key="1">
    <source>
        <dbReference type="ARBA" id="ARBA00022729"/>
    </source>
</evidence>
<dbReference type="Gene3D" id="2.70.220.10">
    <property type="entry name" value="Ganglioside GM2 activator"/>
    <property type="match status" value="1"/>
</dbReference>
<dbReference type="InParanoid" id="A0A5N4AIV6"/>
<gene>
    <name evidence="3" type="ORF">PPYR_08238</name>
</gene>
<protein>
    <recommendedName>
        <fullName evidence="5">MD-2-related lipid-recognition domain-containing protein</fullName>
    </recommendedName>
</protein>
<dbReference type="EMBL" id="VVIM01000006">
    <property type="protein sequence ID" value="KAB0797244.1"/>
    <property type="molecule type" value="Genomic_DNA"/>
</dbReference>
<evidence type="ECO:0000256" key="2">
    <source>
        <dbReference type="SAM" id="SignalP"/>
    </source>
</evidence>
<dbReference type="InterPro" id="IPR036846">
    <property type="entry name" value="GM2-AP_sf"/>
</dbReference>
<keyword evidence="1 2" id="KW-0732">Signal</keyword>
<dbReference type="Proteomes" id="UP000327044">
    <property type="component" value="Unassembled WGS sequence"/>
</dbReference>
<evidence type="ECO:0000313" key="3">
    <source>
        <dbReference type="EMBL" id="KAB0797244.1"/>
    </source>
</evidence>